<evidence type="ECO:0000259" key="2">
    <source>
        <dbReference type="Pfam" id="PF04865"/>
    </source>
</evidence>
<dbReference type="PANTHER" id="PTHR37829:SF3">
    <property type="entry name" value="PROTEIN JAYE-RELATED"/>
    <property type="match status" value="1"/>
</dbReference>
<proteinExistence type="inferred from homology"/>
<dbReference type="AlphaFoldDB" id="A0A6N2QYU2"/>
<dbReference type="InterPro" id="IPR058531">
    <property type="entry name" value="Baseplate_J_M"/>
</dbReference>
<feature type="domain" description="Baseplate J-like central" evidence="3">
    <location>
        <begin position="218"/>
        <end position="294"/>
    </location>
</feature>
<dbReference type="Pfam" id="PF26078">
    <property type="entry name" value="Baseplate_J_M"/>
    <property type="match status" value="1"/>
</dbReference>
<comment type="similarity">
    <text evidence="1">Belongs to the Mu gp47/PBSX XkdT family.</text>
</comment>
<evidence type="ECO:0000313" key="5">
    <source>
        <dbReference type="EMBL" id="VYS73636.1"/>
    </source>
</evidence>
<reference evidence="5" key="1">
    <citation type="submission" date="2019-11" db="EMBL/GenBank/DDBJ databases">
        <authorList>
            <person name="Feng L."/>
        </authorList>
    </citation>
    <scope>NUCLEOTIDE SEQUENCE</scope>
    <source>
        <strain evidence="5">AcaccaeLFYP115</strain>
    </source>
</reference>
<evidence type="ECO:0000256" key="1">
    <source>
        <dbReference type="ARBA" id="ARBA00038087"/>
    </source>
</evidence>
<accession>A0A6N2QYU2</accession>
<sequence length="387" mass="42957">MDEEILENLEEELEDDDFQIPKFLEESSEEEVHKRMLDNLQKDLDTSEGGYVYDLTKPTAIEVSRMKEFELVEALKLIWPRFAEGIYLDYHAETRGLERKEAINAKGILRIEGQAGTLIPEGAVFTTESINDEPEKEYETLMEVQIAEEGFVDVEIQSVEAGLSGNSGENTVILQGDIIEGINTVTNPAPIAGGLEAEEDESLRERIMEYDQTQGDSFVGNMNDYKRWALSVEGTGNARIVSPEDGSGIVTIYLTSSDGKPATKDLCLEVQNYIMRPDNPDERLAPVNSIVNVEPAAELSIAVKAVVQLKDNTMENVRETFIKSMQEYLTTAETDGEIRYTKIANILGSTAGVYDFSNLTVNSGQVNIPIEGGKIPVLDLQNLELTE</sequence>
<gene>
    <name evidence="5" type="ORF">ACLFYP115_00142</name>
</gene>
<dbReference type="Pfam" id="PF26079">
    <property type="entry name" value="Baseplate_J_C"/>
    <property type="match status" value="1"/>
</dbReference>
<dbReference type="InterPro" id="IPR052399">
    <property type="entry name" value="Phage_Baseplate_Assmbl_Protein"/>
</dbReference>
<dbReference type="RefSeq" id="WP_006566110.1">
    <property type="nucleotide sequence ID" value="NZ_BAABZP010000001.1"/>
</dbReference>
<dbReference type="PANTHER" id="PTHR37829">
    <property type="entry name" value="PHAGE-LIKE ELEMENT PBSX PROTEIN XKDT"/>
    <property type="match status" value="1"/>
</dbReference>
<feature type="domain" description="Baseplate protein J-like barrel" evidence="2">
    <location>
        <begin position="109"/>
        <end position="194"/>
    </location>
</feature>
<protein>
    <submittedName>
        <fullName evidence="5">Baseplate J-like protein</fullName>
    </submittedName>
</protein>
<dbReference type="EMBL" id="CACRSQ010000002">
    <property type="protein sequence ID" value="VYS73636.1"/>
    <property type="molecule type" value="Genomic_DNA"/>
</dbReference>
<feature type="domain" description="Baseplate J-like C-terminal" evidence="4">
    <location>
        <begin position="301"/>
        <end position="378"/>
    </location>
</feature>
<name>A0A6N2QYU2_9FIRM</name>
<dbReference type="InterPro" id="IPR006949">
    <property type="entry name" value="Barrel_Baseplate_J-like"/>
</dbReference>
<evidence type="ECO:0000259" key="4">
    <source>
        <dbReference type="Pfam" id="PF26079"/>
    </source>
</evidence>
<dbReference type="Pfam" id="PF04865">
    <property type="entry name" value="Baseplate_J"/>
    <property type="match status" value="1"/>
</dbReference>
<organism evidence="5">
    <name type="scientific">Anaerostipes caccae</name>
    <dbReference type="NCBI Taxonomy" id="105841"/>
    <lineage>
        <taxon>Bacteria</taxon>
        <taxon>Bacillati</taxon>
        <taxon>Bacillota</taxon>
        <taxon>Clostridia</taxon>
        <taxon>Lachnospirales</taxon>
        <taxon>Lachnospiraceae</taxon>
        <taxon>Anaerostipes</taxon>
    </lineage>
</organism>
<dbReference type="InterPro" id="IPR058530">
    <property type="entry name" value="Baseplate_J-like_C"/>
</dbReference>
<evidence type="ECO:0000259" key="3">
    <source>
        <dbReference type="Pfam" id="PF26078"/>
    </source>
</evidence>